<keyword evidence="2" id="KW-0808">Transferase</keyword>
<dbReference type="OrthoDB" id="9807157at2"/>
<dbReference type="Gene3D" id="3.90.1150.10">
    <property type="entry name" value="Aspartate Aminotransferase, domain 1"/>
    <property type="match status" value="1"/>
</dbReference>
<dbReference type="STRING" id="379097.SE23_03780"/>
<comment type="cofactor">
    <cofactor evidence="1">
        <name>pyridoxal 5'-phosphate</name>
        <dbReference type="ChEBI" id="CHEBI:597326"/>
    </cofactor>
</comment>
<accession>A0A0A5I1R7</accession>
<dbReference type="InterPro" id="IPR015424">
    <property type="entry name" value="PyrdxlP-dep_Trfase"/>
</dbReference>
<keyword evidence="3" id="KW-0663">Pyridoxal phosphate</keyword>
<dbReference type="InterPro" id="IPR004839">
    <property type="entry name" value="Aminotransferase_I/II_large"/>
</dbReference>
<dbReference type="Pfam" id="PF00155">
    <property type="entry name" value="Aminotran_1_2"/>
    <property type="match status" value="1"/>
</dbReference>
<dbReference type="Proteomes" id="UP000030451">
    <property type="component" value="Unassembled WGS sequence"/>
</dbReference>
<evidence type="ECO:0000256" key="2">
    <source>
        <dbReference type="ARBA" id="ARBA00022679"/>
    </source>
</evidence>
<dbReference type="AlphaFoldDB" id="A0A0A5I1R7"/>
<dbReference type="Gene3D" id="3.40.640.10">
    <property type="entry name" value="Type I PLP-dependent aspartate aminotransferase-like (Major domain)"/>
    <property type="match status" value="1"/>
</dbReference>
<dbReference type="GO" id="GO:0030170">
    <property type="term" value="F:pyridoxal phosphate binding"/>
    <property type="evidence" value="ECO:0007669"/>
    <property type="project" value="InterPro"/>
</dbReference>
<comment type="caution">
    <text evidence="5">The sequence shown here is derived from an EMBL/GenBank/DDBJ whole genome shotgun (WGS) entry which is preliminary data.</text>
</comment>
<feature type="domain" description="Aminotransferase class I/classII large" evidence="4">
    <location>
        <begin position="44"/>
        <end position="380"/>
    </location>
</feature>
<dbReference type="GO" id="GO:0009102">
    <property type="term" value="P:biotin biosynthetic process"/>
    <property type="evidence" value="ECO:0007669"/>
    <property type="project" value="TreeGrafter"/>
</dbReference>
<protein>
    <submittedName>
        <fullName evidence="5">CAI-1 autoinducer synthase</fullName>
    </submittedName>
</protein>
<dbReference type="GO" id="GO:0008710">
    <property type="term" value="F:8-amino-7-oxononanoate synthase activity"/>
    <property type="evidence" value="ECO:0007669"/>
    <property type="project" value="TreeGrafter"/>
</dbReference>
<sequence length="393" mass="44144">MNTLNLCPPSPEFINKKIEHHLAKLVNCHQNGKHLVMGAQPNDDDIVLQSNDYLDLANHPEIIHRHAEAILEKRHTSVMSGVFLQSEDRKPALERKLADYTGFSSCLLSQSGWSANLALLQTICDSETQVYIDFFAHMSLWEGARIAGANIHPFMHNNVRHLQKLIRRHGPGLVLIDSVYSTIGTVAPLIDIVLISKENGCALVIDESHSLGTHGKHGEGLLKSLKLSHQVDFMTASLAKTFAYRAGAIWCNNRATECIPFVGYPAVFSSAMLPYEIERLDKTLEIIRQSDHQREHLRKISRYLKQQLTQIGVTIRSESQIVTLETGDERNTENVRDFLESKHVFGAVFCQPATTPNKNIIRFSLNSSTTQQQLDQIIAAVQSARQQPNLYIL</sequence>
<dbReference type="InterPro" id="IPR015421">
    <property type="entry name" value="PyrdxlP-dep_Trfase_major"/>
</dbReference>
<evidence type="ECO:0000259" key="4">
    <source>
        <dbReference type="Pfam" id="PF00155"/>
    </source>
</evidence>
<reference evidence="5 6" key="1">
    <citation type="submission" date="2014-10" db="EMBL/GenBank/DDBJ databases">
        <title>Genome sequencing of Vibrio sinaloensis T08.</title>
        <authorList>
            <person name="Chan K.-G."/>
            <person name="Mohamad N.I."/>
        </authorList>
    </citation>
    <scope>NUCLEOTIDE SEQUENCE [LARGE SCALE GENOMIC DNA]</scope>
    <source>
        <strain evidence="5 6">T08</strain>
    </source>
</reference>
<gene>
    <name evidence="5" type="ORF">NM06_01225</name>
</gene>
<dbReference type="NCBIfam" id="NF005526">
    <property type="entry name" value="PRK07179.1"/>
    <property type="match status" value="1"/>
</dbReference>
<dbReference type="EMBL" id="JRWP01000003">
    <property type="protein sequence ID" value="KGY10460.1"/>
    <property type="molecule type" value="Genomic_DNA"/>
</dbReference>
<dbReference type="SUPFAM" id="SSF53383">
    <property type="entry name" value="PLP-dependent transferases"/>
    <property type="match status" value="1"/>
</dbReference>
<dbReference type="RefSeq" id="WP_038187117.1">
    <property type="nucleotide sequence ID" value="NZ_JRWP01000003.1"/>
</dbReference>
<proteinExistence type="predicted"/>
<evidence type="ECO:0000256" key="3">
    <source>
        <dbReference type="ARBA" id="ARBA00022898"/>
    </source>
</evidence>
<dbReference type="InterPro" id="IPR050087">
    <property type="entry name" value="AON_synthase_class-II"/>
</dbReference>
<evidence type="ECO:0000256" key="1">
    <source>
        <dbReference type="ARBA" id="ARBA00001933"/>
    </source>
</evidence>
<dbReference type="PANTHER" id="PTHR13693">
    <property type="entry name" value="CLASS II AMINOTRANSFERASE/8-AMINO-7-OXONONANOATE SYNTHASE"/>
    <property type="match status" value="1"/>
</dbReference>
<organism evidence="5 6">
    <name type="scientific">Photobacterium sp. (strain ATCC 43367)</name>
    <dbReference type="NCBI Taxonomy" id="379097"/>
    <lineage>
        <taxon>Bacteria</taxon>
        <taxon>Pseudomonadati</taxon>
        <taxon>Pseudomonadota</taxon>
        <taxon>Gammaproteobacteria</taxon>
        <taxon>Vibrionales</taxon>
        <taxon>Vibrionaceae</taxon>
        <taxon>Vibrio</taxon>
        <taxon>Vibrio oreintalis group</taxon>
    </lineage>
</organism>
<evidence type="ECO:0000313" key="5">
    <source>
        <dbReference type="EMBL" id="KGY10460.1"/>
    </source>
</evidence>
<dbReference type="InterPro" id="IPR015422">
    <property type="entry name" value="PyrdxlP-dep_Trfase_small"/>
</dbReference>
<dbReference type="PANTHER" id="PTHR13693:SF100">
    <property type="entry name" value="8-AMINO-7-OXONONANOATE SYNTHASE"/>
    <property type="match status" value="1"/>
</dbReference>
<name>A0A0A5I1R7_PHOS4</name>
<evidence type="ECO:0000313" key="6">
    <source>
        <dbReference type="Proteomes" id="UP000030451"/>
    </source>
</evidence>